<comment type="caution">
    <text evidence="7">The sequence shown here is derived from an EMBL/GenBank/DDBJ whole genome shotgun (WGS) entry which is preliminary data.</text>
</comment>
<dbReference type="InterPro" id="IPR001902">
    <property type="entry name" value="SLC26A/SulP_fam"/>
</dbReference>
<feature type="transmembrane region" description="Helical" evidence="5">
    <location>
        <begin position="344"/>
        <end position="376"/>
    </location>
</feature>
<keyword evidence="2 5" id="KW-0812">Transmembrane</keyword>
<feature type="transmembrane region" description="Helical" evidence="5">
    <location>
        <begin position="397"/>
        <end position="422"/>
    </location>
</feature>
<dbReference type="PANTHER" id="PTHR11814">
    <property type="entry name" value="SULFATE TRANSPORTER"/>
    <property type="match status" value="1"/>
</dbReference>
<evidence type="ECO:0000256" key="5">
    <source>
        <dbReference type="SAM" id="Phobius"/>
    </source>
</evidence>
<dbReference type="InterPro" id="IPR011547">
    <property type="entry name" value="SLC26A/SulP_dom"/>
</dbReference>
<keyword evidence="8" id="KW-1185">Reference proteome</keyword>
<proteinExistence type="predicted"/>
<accession>A0A8J3B8T4</accession>
<feature type="domain" description="SLC26A/SulP transporter" evidence="6">
    <location>
        <begin position="19"/>
        <end position="399"/>
    </location>
</feature>
<evidence type="ECO:0000256" key="2">
    <source>
        <dbReference type="ARBA" id="ARBA00022692"/>
    </source>
</evidence>
<keyword evidence="3 5" id="KW-1133">Transmembrane helix</keyword>
<feature type="transmembrane region" description="Helical" evidence="5">
    <location>
        <begin position="202"/>
        <end position="222"/>
    </location>
</feature>
<feature type="transmembrane region" description="Helical" evidence="5">
    <location>
        <begin position="21"/>
        <end position="41"/>
    </location>
</feature>
<dbReference type="RefSeq" id="WP_189171454.1">
    <property type="nucleotide sequence ID" value="NZ_BMQB01000009.1"/>
</dbReference>
<feature type="transmembrane region" description="Helical" evidence="5">
    <location>
        <begin position="177"/>
        <end position="195"/>
    </location>
</feature>
<dbReference type="EMBL" id="BMQB01000009">
    <property type="protein sequence ID" value="GGK03688.1"/>
    <property type="molecule type" value="Genomic_DNA"/>
</dbReference>
<evidence type="ECO:0000256" key="1">
    <source>
        <dbReference type="ARBA" id="ARBA00004141"/>
    </source>
</evidence>
<keyword evidence="4 5" id="KW-0472">Membrane</keyword>
<reference evidence="7" key="2">
    <citation type="submission" date="2020-09" db="EMBL/GenBank/DDBJ databases">
        <authorList>
            <person name="Sun Q."/>
            <person name="Ohkuma M."/>
        </authorList>
    </citation>
    <scope>NUCLEOTIDE SEQUENCE</scope>
    <source>
        <strain evidence="7">JCM 3090</strain>
    </source>
</reference>
<feature type="transmembrane region" description="Helical" evidence="5">
    <location>
        <begin position="304"/>
        <end position="324"/>
    </location>
</feature>
<evidence type="ECO:0000313" key="7">
    <source>
        <dbReference type="EMBL" id="GGK03688.1"/>
    </source>
</evidence>
<evidence type="ECO:0000256" key="3">
    <source>
        <dbReference type="ARBA" id="ARBA00022989"/>
    </source>
</evidence>
<comment type="subcellular location">
    <subcellularLocation>
        <location evidence="1">Membrane</location>
        <topology evidence="1">Multi-pass membrane protein</topology>
    </subcellularLocation>
</comment>
<dbReference type="GO" id="GO:0055085">
    <property type="term" value="P:transmembrane transport"/>
    <property type="evidence" value="ECO:0007669"/>
    <property type="project" value="InterPro"/>
</dbReference>
<reference evidence="7" key="1">
    <citation type="journal article" date="2014" name="Int. J. Syst. Evol. Microbiol.">
        <title>Complete genome sequence of Corynebacterium casei LMG S-19264T (=DSM 44701T), isolated from a smear-ripened cheese.</title>
        <authorList>
            <consortium name="US DOE Joint Genome Institute (JGI-PGF)"/>
            <person name="Walter F."/>
            <person name="Albersmeier A."/>
            <person name="Kalinowski J."/>
            <person name="Ruckert C."/>
        </authorList>
    </citation>
    <scope>NUCLEOTIDE SEQUENCE</scope>
    <source>
        <strain evidence="7">JCM 3090</strain>
    </source>
</reference>
<organism evidence="7 8">
    <name type="scientific">Pilimelia anulata</name>
    <dbReference type="NCBI Taxonomy" id="53371"/>
    <lineage>
        <taxon>Bacteria</taxon>
        <taxon>Bacillati</taxon>
        <taxon>Actinomycetota</taxon>
        <taxon>Actinomycetes</taxon>
        <taxon>Micromonosporales</taxon>
        <taxon>Micromonosporaceae</taxon>
        <taxon>Pilimelia</taxon>
    </lineage>
</organism>
<dbReference type="GO" id="GO:0016020">
    <property type="term" value="C:membrane"/>
    <property type="evidence" value="ECO:0007669"/>
    <property type="project" value="UniProtKB-SubCell"/>
</dbReference>
<evidence type="ECO:0000313" key="8">
    <source>
        <dbReference type="Proteomes" id="UP000649739"/>
    </source>
</evidence>
<dbReference type="Proteomes" id="UP000649739">
    <property type="component" value="Unassembled WGS sequence"/>
</dbReference>
<feature type="transmembrane region" description="Helical" evidence="5">
    <location>
        <begin position="97"/>
        <end position="117"/>
    </location>
</feature>
<name>A0A8J3B8T4_9ACTN</name>
<feature type="transmembrane region" description="Helical" evidence="5">
    <location>
        <begin position="269"/>
        <end position="292"/>
    </location>
</feature>
<evidence type="ECO:0000256" key="4">
    <source>
        <dbReference type="ARBA" id="ARBA00023136"/>
    </source>
</evidence>
<dbReference type="AlphaFoldDB" id="A0A8J3B8T4"/>
<evidence type="ECO:0000259" key="6">
    <source>
        <dbReference type="Pfam" id="PF00916"/>
    </source>
</evidence>
<gene>
    <name evidence="7" type="ORF">GCM10010123_37030</name>
</gene>
<dbReference type="Pfam" id="PF00916">
    <property type="entry name" value="Sulfate_transp"/>
    <property type="match status" value="1"/>
</dbReference>
<feature type="transmembrane region" description="Helical" evidence="5">
    <location>
        <begin position="124"/>
        <end position="144"/>
    </location>
</feature>
<protein>
    <submittedName>
        <fullName evidence="7">Sulfate transporter</fullName>
    </submittedName>
</protein>
<sequence length="539" mass="55578">MPVDAAAPARPRSGPFTLADLRAGFLVSLIALPLCLGIAVASGFPPVAGLVTAIVGGVLVTLLGSAPLTIKGPAAGLIVIALGAVQELGGGDPVAGYRRALAVGVVAAAVQIGLGLLRTASVGIALSPSVVHGMLAAIGVIIIAKQVHVLLGVKPASTDPLGLIAEIPASVGRANPGVLLLGVLSLALLFALPLIRARWARAVPAPLLVLAVTVPLGLWLHLATPHDYTLFGAAHHLGPEYLVRLPGSLADAVVFPDFSAITSATSIKYVVMFALIGSIESTLTVLAVDGMDPRRRTSDHNRDLVALGGGNLVAALLGGLPMISEIVRSRANIDAGATSRWANFWHGALLLGMIALIPGALQLIPLAALAAMLIYTGSRLASPREFRHAFRVGRDQLALFLTTLLVTLATDLLIGVAAGLALELVLHLARGVRPGALLRPRPRAHREGSALHLHLPGAATFAHLLPVRSAVRGARAGTGDGITEVVIDVQRAAVVDHTFLSRLDTLGREWSGATVTVRGLDTMVAASAHPAASRRRSRR</sequence>